<gene>
    <name evidence="7" type="ORF">JCM19294_496</name>
</gene>
<dbReference type="InterPro" id="IPR050475">
    <property type="entry name" value="Prenyltransferase_related"/>
</dbReference>
<feature type="transmembrane region" description="Helical" evidence="6">
    <location>
        <begin position="253"/>
        <end position="270"/>
    </location>
</feature>
<evidence type="ECO:0000256" key="4">
    <source>
        <dbReference type="ARBA" id="ARBA00022989"/>
    </source>
</evidence>
<sequence>MVTGTALDLTNAILLIVSTAMLVAGGNVINDILDVTTDKINKPNKIIVQKHITEKNAFSFYVILTVIAVISGFILANRIGKPILASIFIIVAFLLYSYANQVKKMVLVGNILISFMVGLVVVITGIFDLFPVINEENRALFVAVMQQLVWIASIAFVLNLIREMIKDCVDVSGDKVAGRNSLPILLGRSRASKIAAVISLLVVLGLGTAVVTVFINQEYMIYLIVFGLMGPLMYVSIRLWSTTVNKEFTTLSTIMKIVLVIGLIAVYLNYNL</sequence>
<dbReference type="GO" id="GO:0016020">
    <property type="term" value="C:membrane"/>
    <property type="evidence" value="ECO:0007669"/>
    <property type="project" value="UniProtKB-SubCell"/>
</dbReference>
<proteinExistence type="predicted"/>
<evidence type="ECO:0000313" key="7">
    <source>
        <dbReference type="EMBL" id="GAK96990.1"/>
    </source>
</evidence>
<dbReference type="GO" id="GO:0016765">
    <property type="term" value="F:transferase activity, transferring alkyl or aryl (other than methyl) groups"/>
    <property type="evidence" value="ECO:0007669"/>
    <property type="project" value="InterPro"/>
</dbReference>
<feature type="transmembrane region" description="Helical" evidence="6">
    <location>
        <begin position="221"/>
        <end position="241"/>
    </location>
</feature>
<dbReference type="Gene3D" id="1.10.357.140">
    <property type="entry name" value="UbiA prenyltransferase"/>
    <property type="match status" value="1"/>
</dbReference>
<dbReference type="EMBL" id="BBML01000004">
    <property type="protein sequence ID" value="GAK96990.1"/>
    <property type="molecule type" value="Genomic_DNA"/>
</dbReference>
<name>A0A090Q1X5_9FLAO</name>
<dbReference type="PANTHER" id="PTHR42723:SF1">
    <property type="entry name" value="CHLOROPHYLL SYNTHASE, CHLOROPLASTIC"/>
    <property type="match status" value="1"/>
</dbReference>
<evidence type="ECO:0000256" key="6">
    <source>
        <dbReference type="SAM" id="Phobius"/>
    </source>
</evidence>
<dbReference type="InterPro" id="IPR044878">
    <property type="entry name" value="UbiA_sf"/>
</dbReference>
<dbReference type="Gene3D" id="1.20.120.1780">
    <property type="entry name" value="UbiA prenyltransferase"/>
    <property type="match status" value="1"/>
</dbReference>
<dbReference type="AlphaFoldDB" id="A0A090Q1X5"/>
<keyword evidence="2" id="KW-1003">Cell membrane</keyword>
<dbReference type="PANTHER" id="PTHR42723">
    <property type="entry name" value="CHLOROPHYLL SYNTHASE"/>
    <property type="match status" value="1"/>
</dbReference>
<dbReference type="Pfam" id="PF01040">
    <property type="entry name" value="UbiA"/>
    <property type="match status" value="1"/>
</dbReference>
<comment type="subcellular location">
    <subcellularLocation>
        <location evidence="1">Membrane</location>
        <topology evidence="1">Multi-pass membrane protein</topology>
    </subcellularLocation>
</comment>
<protein>
    <recommendedName>
        <fullName evidence="9">Prenyltransferase</fullName>
    </recommendedName>
</protein>
<feature type="transmembrane region" description="Helical" evidence="6">
    <location>
        <begin position="194"/>
        <end position="215"/>
    </location>
</feature>
<feature type="transmembrane region" description="Helical" evidence="6">
    <location>
        <begin position="139"/>
        <end position="161"/>
    </location>
</feature>
<dbReference type="CDD" id="cd13961">
    <property type="entry name" value="PT_UbiA_DGGGPS"/>
    <property type="match status" value="1"/>
</dbReference>
<organism evidence="7 8">
    <name type="scientific">Nonlabens tegetincola</name>
    <dbReference type="NCBI Taxonomy" id="323273"/>
    <lineage>
        <taxon>Bacteria</taxon>
        <taxon>Pseudomonadati</taxon>
        <taxon>Bacteroidota</taxon>
        <taxon>Flavobacteriia</taxon>
        <taxon>Flavobacteriales</taxon>
        <taxon>Flavobacteriaceae</taxon>
        <taxon>Nonlabens</taxon>
    </lineage>
</organism>
<dbReference type="eggNOG" id="COG0382">
    <property type="taxonomic scope" value="Bacteria"/>
</dbReference>
<keyword evidence="4 6" id="KW-1133">Transmembrane helix</keyword>
<evidence type="ECO:0000256" key="1">
    <source>
        <dbReference type="ARBA" id="ARBA00004141"/>
    </source>
</evidence>
<accession>A0A090Q1X5</accession>
<evidence type="ECO:0000256" key="5">
    <source>
        <dbReference type="ARBA" id="ARBA00023136"/>
    </source>
</evidence>
<dbReference type="Proteomes" id="UP000029221">
    <property type="component" value="Unassembled WGS sequence"/>
</dbReference>
<evidence type="ECO:0000313" key="8">
    <source>
        <dbReference type="Proteomes" id="UP000029221"/>
    </source>
</evidence>
<evidence type="ECO:0008006" key="9">
    <source>
        <dbReference type="Google" id="ProtNLM"/>
    </source>
</evidence>
<feature type="transmembrane region" description="Helical" evidence="6">
    <location>
        <begin position="57"/>
        <end position="76"/>
    </location>
</feature>
<dbReference type="InterPro" id="IPR000537">
    <property type="entry name" value="UbiA_prenyltransferase"/>
</dbReference>
<feature type="transmembrane region" description="Helical" evidence="6">
    <location>
        <begin position="82"/>
        <end position="99"/>
    </location>
</feature>
<dbReference type="STRING" id="319236.BST91_03835"/>
<keyword evidence="8" id="KW-1185">Reference proteome</keyword>
<feature type="transmembrane region" description="Helical" evidence="6">
    <location>
        <begin position="106"/>
        <end position="127"/>
    </location>
</feature>
<evidence type="ECO:0000256" key="3">
    <source>
        <dbReference type="ARBA" id="ARBA00022692"/>
    </source>
</evidence>
<comment type="caution">
    <text evidence="7">The sequence shown here is derived from an EMBL/GenBank/DDBJ whole genome shotgun (WGS) entry which is preliminary data.</text>
</comment>
<keyword evidence="3 6" id="KW-0812">Transmembrane</keyword>
<evidence type="ECO:0000256" key="2">
    <source>
        <dbReference type="ARBA" id="ARBA00022475"/>
    </source>
</evidence>
<feature type="transmembrane region" description="Helical" evidence="6">
    <location>
        <begin position="12"/>
        <end position="36"/>
    </location>
</feature>
<keyword evidence="5 6" id="KW-0472">Membrane</keyword>
<reference evidence="7" key="1">
    <citation type="journal article" date="2014" name="Genome Announc.">
        <title>Draft Genome Sequences of Marine Flavobacterium Nonlabens Strains NR17, NR24, NR27, NR32, NR33, and Ara13.</title>
        <authorList>
            <person name="Nakanishi M."/>
            <person name="Meirelles P."/>
            <person name="Suzuki R."/>
            <person name="Takatani N."/>
            <person name="Mino S."/>
            <person name="Suda W."/>
            <person name="Oshima K."/>
            <person name="Hattori M."/>
            <person name="Ohkuma M."/>
            <person name="Hosokawa M."/>
            <person name="Miyashita K."/>
            <person name="Thompson F.L."/>
            <person name="Niwa A."/>
            <person name="Sawabe T."/>
            <person name="Sawabe T."/>
        </authorList>
    </citation>
    <scope>NUCLEOTIDE SEQUENCE [LARGE SCALE GENOMIC DNA]</scope>
    <source>
        <strain evidence="7">JCM 19294</strain>
    </source>
</reference>